<dbReference type="PANTHER" id="PTHR21535:SF51">
    <property type="entry name" value="MANGANESE RESISTANCE PROTEIN MNR2"/>
    <property type="match status" value="1"/>
</dbReference>
<evidence type="ECO:0000256" key="2">
    <source>
        <dbReference type="ARBA" id="ARBA00009765"/>
    </source>
</evidence>
<feature type="compositionally biased region" description="Basic residues" evidence="6">
    <location>
        <begin position="22"/>
        <end position="37"/>
    </location>
</feature>
<feature type="region of interest" description="Disordered" evidence="6">
    <location>
        <begin position="339"/>
        <end position="369"/>
    </location>
</feature>
<sequence>MHESDQYYSQLPQFGAKYIVKKKKTDRKKEKKQKSVKKQTGLQSEVINRYSGDQEQKQQSSDGDTVQSLKEMDQDQMPSTSPITVPGSGSNQGNILGINHKQKHDRVQTLLISGQGRSVFVQMNDASQHYQPQTSPYDFTNDYNSSYNENTNLLNKNENKKYNGEDDDRTSGFIEEELKEKEDSNKNENQNNDNKSSEIIASDGEQPTKVSNLISFQHQSYQSSPVISTDQIITENQVKISEKVSKQDQKCQDFGVDFVLCSIIGVFVQRLKEDADSYQTEIDSLCNLTAAFVKAGDDEDLLLRFDMDRRNIVELQSETTPYVEILSALCTGQDEQSHSSHKHTHVIHHPSSQLKSKTKSDESDEEDFNSPPVWMGLVGSESRRHLRSVFDLAVFVRERTAQMLDTLSNTQQNYLASLSLQLSRTSNQINFIAKDITLVSCVIVLLQCVASQYGMNIILPFGLESEGSLWPFVSSTIVYLIVIFICFFIFKCLRWDKFS</sequence>
<dbReference type="InterPro" id="IPR002523">
    <property type="entry name" value="MgTranspt_CorA/ZnTranspt_ZntB"/>
</dbReference>
<dbReference type="Proteomes" id="UP000324800">
    <property type="component" value="Unassembled WGS sequence"/>
</dbReference>
<evidence type="ECO:0000256" key="3">
    <source>
        <dbReference type="ARBA" id="ARBA00022692"/>
    </source>
</evidence>
<organism evidence="8 9">
    <name type="scientific">Streblomastix strix</name>
    <dbReference type="NCBI Taxonomy" id="222440"/>
    <lineage>
        <taxon>Eukaryota</taxon>
        <taxon>Metamonada</taxon>
        <taxon>Preaxostyla</taxon>
        <taxon>Oxymonadida</taxon>
        <taxon>Streblomastigidae</taxon>
        <taxon>Streblomastix</taxon>
    </lineage>
</organism>
<keyword evidence="5 7" id="KW-0472">Membrane</keyword>
<feature type="compositionally biased region" description="Low complexity" evidence="6">
    <location>
        <begin position="187"/>
        <end position="198"/>
    </location>
</feature>
<evidence type="ECO:0000256" key="6">
    <source>
        <dbReference type="SAM" id="MobiDB-lite"/>
    </source>
</evidence>
<feature type="compositionally biased region" description="Polar residues" evidence="6">
    <location>
        <begin position="129"/>
        <end position="146"/>
    </location>
</feature>
<dbReference type="InterPro" id="IPR045863">
    <property type="entry name" value="CorA_TM1_TM2"/>
</dbReference>
<dbReference type="GO" id="GO:0016020">
    <property type="term" value="C:membrane"/>
    <property type="evidence" value="ECO:0007669"/>
    <property type="project" value="UniProtKB-SubCell"/>
</dbReference>
<dbReference type="PANTHER" id="PTHR21535">
    <property type="entry name" value="MAGNESIUM AND COBALT TRANSPORT PROTEIN/MITOCHONDRIAL IMPORT INNER MEMBRANE TRANSLOCASE SUBUNIT TIM8"/>
    <property type="match status" value="1"/>
</dbReference>
<dbReference type="GO" id="GO:0046873">
    <property type="term" value="F:metal ion transmembrane transporter activity"/>
    <property type="evidence" value="ECO:0007669"/>
    <property type="project" value="InterPro"/>
</dbReference>
<comment type="subcellular location">
    <subcellularLocation>
        <location evidence="1">Membrane</location>
        <topology evidence="1">Multi-pass membrane protein</topology>
    </subcellularLocation>
</comment>
<evidence type="ECO:0000256" key="7">
    <source>
        <dbReference type="SAM" id="Phobius"/>
    </source>
</evidence>
<accession>A0A5J4VGA6</accession>
<evidence type="ECO:0000256" key="4">
    <source>
        <dbReference type="ARBA" id="ARBA00022989"/>
    </source>
</evidence>
<gene>
    <name evidence="8" type="ORF">EZS28_022848</name>
</gene>
<evidence type="ECO:0000256" key="1">
    <source>
        <dbReference type="ARBA" id="ARBA00004141"/>
    </source>
</evidence>
<feature type="compositionally biased region" description="Polar residues" evidence="6">
    <location>
        <begin position="40"/>
        <end position="68"/>
    </location>
</feature>
<dbReference type="InterPro" id="IPR045861">
    <property type="entry name" value="CorA_cytoplasmic_dom"/>
</dbReference>
<comment type="similarity">
    <text evidence="2">Belongs to the CorA metal ion transporter (MIT) (TC 1.A.35) family.</text>
</comment>
<feature type="compositionally biased region" description="Polar residues" evidence="6">
    <location>
        <begin position="76"/>
        <end position="94"/>
    </location>
</feature>
<keyword evidence="3 7" id="KW-0812">Transmembrane</keyword>
<dbReference type="EMBL" id="SNRW01007214">
    <property type="protein sequence ID" value="KAA6381627.1"/>
    <property type="molecule type" value="Genomic_DNA"/>
</dbReference>
<dbReference type="SUPFAM" id="SSF143865">
    <property type="entry name" value="CorA soluble domain-like"/>
    <property type="match status" value="1"/>
</dbReference>
<feature type="compositionally biased region" description="Basic residues" evidence="6">
    <location>
        <begin position="339"/>
        <end position="348"/>
    </location>
</feature>
<feature type="compositionally biased region" description="Basic and acidic residues" evidence="6">
    <location>
        <begin position="176"/>
        <end position="186"/>
    </location>
</feature>
<dbReference type="SUPFAM" id="SSF144083">
    <property type="entry name" value="Magnesium transport protein CorA, transmembrane region"/>
    <property type="match status" value="1"/>
</dbReference>
<keyword evidence="4 7" id="KW-1133">Transmembrane helix</keyword>
<comment type="caution">
    <text evidence="8">The sequence shown here is derived from an EMBL/GenBank/DDBJ whole genome shotgun (WGS) entry which is preliminary data.</text>
</comment>
<evidence type="ECO:0000313" key="8">
    <source>
        <dbReference type="EMBL" id="KAA6381627.1"/>
    </source>
</evidence>
<feature type="region of interest" description="Disordered" evidence="6">
    <location>
        <begin position="129"/>
        <end position="199"/>
    </location>
</feature>
<feature type="region of interest" description="Disordered" evidence="6">
    <location>
        <begin position="22"/>
        <end position="95"/>
    </location>
</feature>
<proteinExistence type="inferred from homology"/>
<reference evidence="8 9" key="1">
    <citation type="submission" date="2019-03" db="EMBL/GenBank/DDBJ databases">
        <title>Single cell metagenomics reveals metabolic interactions within the superorganism composed of flagellate Streblomastix strix and complex community of Bacteroidetes bacteria on its surface.</title>
        <authorList>
            <person name="Treitli S.C."/>
            <person name="Kolisko M."/>
            <person name="Husnik F."/>
            <person name="Keeling P."/>
            <person name="Hampl V."/>
        </authorList>
    </citation>
    <scope>NUCLEOTIDE SEQUENCE [LARGE SCALE GENOMIC DNA]</scope>
    <source>
        <strain evidence="8">ST1C</strain>
    </source>
</reference>
<dbReference type="Pfam" id="PF01544">
    <property type="entry name" value="CorA"/>
    <property type="match status" value="1"/>
</dbReference>
<feature type="compositionally biased region" description="Low complexity" evidence="6">
    <location>
        <begin position="147"/>
        <end position="156"/>
    </location>
</feature>
<dbReference type="OrthoDB" id="29879at2759"/>
<feature type="transmembrane region" description="Helical" evidence="7">
    <location>
        <begin position="469"/>
        <end position="490"/>
    </location>
</feature>
<dbReference type="Gene3D" id="1.20.58.340">
    <property type="entry name" value="Magnesium transport protein CorA, transmembrane region"/>
    <property type="match status" value="1"/>
</dbReference>
<dbReference type="AlphaFoldDB" id="A0A5J4VGA6"/>
<name>A0A5J4VGA6_9EUKA</name>
<evidence type="ECO:0000313" key="9">
    <source>
        <dbReference type="Proteomes" id="UP000324800"/>
    </source>
</evidence>
<evidence type="ECO:0000256" key="5">
    <source>
        <dbReference type="ARBA" id="ARBA00023136"/>
    </source>
</evidence>
<protein>
    <submittedName>
        <fullName evidence="8">Uncharacterized protein</fullName>
    </submittedName>
</protein>
<feature type="transmembrane region" description="Helical" evidence="7">
    <location>
        <begin position="436"/>
        <end position="463"/>
    </location>
</feature>